<reference evidence="7 8" key="2">
    <citation type="journal article" date="2016" name="Genome Announc.">
        <title>Permanent Draft Genome Sequences for Two Variants of Frankia sp. Strain CpI1, the First Frankia Strain Isolated from Root Nodules of Comptonia peregrina.</title>
        <authorList>
            <person name="Oshone R."/>
            <person name="Hurst S.G.IV."/>
            <person name="Abebe-Akele F."/>
            <person name="Simpson S."/>
            <person name="Morris K."/>
            <person name="Thomas W.K."/>
            <person name="Tisa L.S."/>
        </authorList>
    </citation>
    <scope>NUCLEOTIDE SEQUENCE [LARGE SCALE GENOMIC DNA]</scope>
    <source>
        <strain evidence="8">CpI1-S</strain>
    </source>
</reference>
<keyword evidence="6" id="KW-0131">Cell cycle</keyword>
<protein>
    <submittedName>
        <fullName evidence="7">Sporulation and cell division protein, SsgA</fullName>
    </submittedName>
</protein>
<dbReference type="Pfam" id="PF04686">
    <property type="entry name" value="SsgA"/>
    <property type="match status" value="1"/>
</dbReference>
<dbReference type="InterPro" id="IPR038658">
    <property type="entry name" value="SsgB_sf"/>
</dbReference>
<evidence type="ECO:0000256" key="1">
    <source>
        <dbReference type="ARBA" id="ARBA00004431"/>
    </source>
</evidence>
<comment type="similarity">
    <text evidence="2">Belongs to the SsgA family.</text>
</comment>
<keyword evidence="4" id="KW-0749">Sporulation</keyword>
<gene>
    <name evidence="7" type="ORF">FF36_05278</name>
</gene>
<evidence type="ECO:0000256" key="2">
    <source>
        <dbReference type="ARBA" id="ARBA00009323"/>
    </source>
</evidence>
<dbReference type="GO" id="GO:0030435">
    <property type="term" value="P:sporulation resulting in formation of a cellular spore"/>
    <property type="evidence" value="ECO:0007669"/>
    <property type="project" value="UniProtKB-KW"/>
</dbReference>
<keyword evidence="8" id="KW-1185">Reference proteome</keyword>
<dbReference type="GO" id="GO:0000917">
    <property type="term" value="P:division septum assembly"/>
    <property type="evidence" value="ECO:0007669"/>
    <property type="project" value="UniProtKB-KW"/>
</dbReference>
<sequence>MLRHSSTPAQVVVRDLSADFVTEDGARASVAGTLRYDPADPFAVELILRPGRESITWIFARTLLAEGTQGPTGTGDVRIRPTRSEGRAVVTVSLSSPSGHADLELPRSIVTRFLAEIEEKVPAGREGEGIDWNAELRTLLRTRNP</sequence>
<dbReference type="PATRIC" id="fig|1502723.3.peg.5499"/>
<evidence type="ECO:0000256" key="6">
    <source>
        <dbReference type="ARBA" id="ARBA00023306"/>
    </source>
</evidence>
<keyword evidence="3 7" id="KW-0132">Cell division</keyword>
<reference evidence="8" key="1">
    <citation type="submission" date="2015-02" db="EMBL/GenBank/DDBJ databases">
        <title>Draft Genome of Frankia sp. CpI1-S.</title>
        <authorList>
            <person name="Oshone R.T."/>
            <person name="Ngom M."/>
            <person name="Ghodhbane-Gtari F."/>
            <person name="Gtari M."/>
            <person name="Morris K."/>
            <person name="Thomas K."/>
            <person name="Sen A."/>
            <person name="Tisa L.S."/>
        </authorList>
    </citation>
    <scope>NUCLEOTIDE SEQUENCE [LARGE SCALE GENOMIC DNA]</scope>
    <source>
        <strain evidence="8">CpI1-S</strain>
    </source>
</reference>
<dbReference type="RefSeq" id="WP_052681433.1">
    <property type="nucleotide sequence ID" value="NZ_JYFN01000060.1"/>
</dbReference>
<dbReference type="GO" id="GO:0030428">
    <property type="term" value="C:cell septum"/>
    <property type="evidence" value="ECO:0007669"/>
    <property type="project" value="UniProtKB-SubCell"/>
</dbReference>
<accession>A0A0D8B8D7</accession>
<dbReference type="InterPro" id="IPR006776">
    <property type="entry name" value="SsgB"/>
</dbReference>
<evidence type="ECO:0000313" key="8">
    <source>
        <dbReference type="Proteomes" id="UP000032545"/>
    </source>
</evidence>
<dbReference type="Gene3D" id="2.30.31.20">
    <property type="entry name" value="Sporulation-specific cell division protein SsgB"/>
    <property type="match status" value="1"/>
</dbReference>
<keyword evidence="5" id="KW-0717">Septation</keyword>
<evidence type="ECO:0000256" key="4">
    <source>
        <dbReference type="ARBA" id="ARBA00022969"/>
    </source>
</evidence>
<dbReference type="EMBL" id="JYFN01000060">
    <property type="protein sequence ID" value="KJE20446.1"/>
    <property type="molecule type" value="Genomic_DNA"/>
</dbReference>
<evidence type="ECO:0000256" key="5">
    <source>
        <dbReference type="ARBA" id="ARBA00023210"/>
    </source>
</evidence>
<evidence type="ECO:0000313" key="7">
    <source>
        <dbReference type="EMBL" id="KJE20446.1"/>
    </source>
</evidence>
<name>A0A0D8B8D7_9ACTN</name>
<organism evidence="7 8">
    <name type="scientific">Frankia torreyi</name>
    <dbReference type="NCBI Taxonomy" id="1856"/>
    <lineage>
        <taxon>Bacteria</taxon>
        <taxon>Bacillati</taxon>
        <taxon>Actinomycetota</taxon>
        <taxon>Actinomycetes</taxon>
        <taxon>Frankiales</taxon>
        <taxon>Frankiaceae</taxon>
        <taxon>Frankia</taxon>
    </lineage>
</organism>
<proteinExistence type="inferred from homology"/>
<evidence type="ECO:0000256" key="3">
    <source>
        <dbReference type="ARBA" id="ARBA00022618"/>
    </source>
</evidence>
<dbReference type="OrthoDB" id="3853096at2"/>
<dbReference type="Proteomes" id="UP000032545">
    <property type="component" value="Unassembled WGS sequence"/>
</dbReference>
<dbReference type="AlphaFoldDB" id="A0A0D8B8D7"/>
<comment type="subcellular location">
    <subcellularLocation>
        <location evidence="1">Cell septum</location>
    </subcellularLocation>
</comment>
<comment type="caution">
    <text evidence="7">The sequence shown here is derived from an EMBL/GenBank/DDBJ whole genome shotgun (WGS) entry which is preliminary data.</text>
</comment>